<evidence type="ECO:0000313" key="3">
    <source>
        <dbReference type="EMBL" id="BBF93233.1"/>
    </source>
</evidence>
<keyword evidence="4" id="KW-1185">Reference proteome</keyword>
<dbReference type="PANTHER" id="PTHR33279">
    <property type="entry name" value="SULFUR CARRIER PROTEIN YEDF-RELATED"/>
    <property type="match status" value="1"/>
</dbReference>
<accession>A0A348G100</accession>
<organism evidence="3 4">
    <name type="scientific">Blastochloris tepida</name>
    <dbReference type="NCBI Taxonomy" id="2233851"/>
    <lineage>
        <taxon>Bacteria</taxon>
        <taxon>Pseudomonadati</taxon>
        <taxon>Pseudomonadota</taxon>
        <taxon>Alphaproteobacteria</taxon>
        <taxon>Hyphomicrobiales</taxon>
        <taxon>Blastochloridaceae</taxon>
        <taxon>Blastochloris</taxon>
    </lineage>
</organism>
<proteinExistence type="inferred from homology"/>
<gene>
    <name evidence="3" type="ORF">BLTE_19180</name>
</gene>
<dbReference type="PROSITE" id="PS01148">
    <property type="entry name" value="UPF0033"/>
    <property type="match status" value="1"/>
</dbReference>
<dbReference type="InterPro" id="IPR001455">
    <property type="entry name" value="TusA-like"/>
</dbReference>
<feature type="domain" description="UPF0033" evidence="2">
    <location>
        <begin position="8"/>
        <end position="32"/>
    </location>
</feature>
<dbReference type="RefSeq" id="WP_126399748.1">
    <property type="nucleotide sequence ID" value="NZ_AP018907.1"/>
</dbReference>
<evidence type="ECO:0000259" key="2">
    <source>
        <dbReference type="PROSITE" id="PS01148"/>
    </source>
</evidence>
<comment type="similarity">
    <text evidence="1">Belongs to the sulfur carrier protein TusA family.</text>
</comment>
<reference evidence="3 4" key="1">
    <citation type="submission" date="2018-08" db="EMBL/GenBank/DDBJ databases">
        <title>Complete genome sequencing of Blastochloris tepida GI.</title>
        <authorList>
            <person name="Tsukatani Y."/>
            <person name="Mori H."/>
        </authorList>
    </citation>
    <scope>NUCLEOTIDE SEQUENCE [LARGE SCALE GENOMIC DNA]</scope>
    <source>
        <strain evidence="3 4">GI</strain>
    </source>
</reference>
<dbReference type="OrthoDB" id="9797551at2"/>
<evidence type="ECO:0000256" key="1">
    <source>
        <dbReference type="ARBA" id="ARBA00008984"/>
    </source>
</evidence>
<dbReference type="Pfam" id="PF01206">
    <property type="entry name" value="TusA"/>
    <property type="match status" value="1"/>
</dbReference>
<sequence length="77" mass="8298">MTDAANVLDLEGLKCPLPVLRTRKALGRIAPGGRLVVRCTDPMSVIDIPHLCQETGDTLEGREEAGGVLVFTIRRQG</sequence>
<evidence type="ECO:0000313" key="4">
    <source>
        <dbReference type="Proteomes" id="UP000266934"/>
    </source>
</evidence>
<dbReference type="CDD" id="cd00291">
    <property type="entry name" value="SirA_YedF_YeeD"/>
    <property type="match status" value="1"/>
</dbReference>
<name>A0A348G100_9HYPH</name>
<protein>
    <recommendedName>
        <fullName evidence="2">UPF0033 domain-containing protein</fullName>
    </recommendedName>
</protein>
<dbReference type="InterPro" id="IPR036868">
    <property type="entry name" value="TusA-like_sf"/>
</dbReference>
<dbReference type="Proteomes" id="UP000266934">
    <property type="component" value="Chromosome"/>
</dbReference>
<dbReference type="AlphaFoldDB" id="A0A348G100"/>
<dbReference type="Gene3D" id="3.30.110.40">
    <property type="entry name" value="TusA-like domain"/>
    <property type="match status" value="1"/>
</dbReference>
<dbReference type="SUPFAM" id="SSF64307">
    <property type="entry name" value="SirA-like"/>
    <property type="match status" value="1"/>
</dbReference>
<dbReference type="KEGG" id="blag:BLTE_19180"/>
<dbReference type="EMBL" id="AP018907">
    <property type="protein sequence ID" value="BBF93233.1"/>
    <property type="molecule type" value="Genomic_DNA"/>
</dbReference>
<dbReference type="PANTHER" id="PTHR33279:SF6">
    <property type="entry name" value="SULFUR CARRIER PROTEIN YEDF-RELATED"/>
    <property type="match status" value="1"/>
</dbReference>